<evidence type="ECO:0000256" key="6">
    <source>
        <dbReference type="ARBA" id="ARBA00023136"/>
    </source>
</evidence>
<dbReference type="SUPFAM" id="SSF161098">
    <property type="entry name" value="MetI-like"/>
    <property type="match status" value="1"/>
</dbReference>
<dbReference type="EMBL" id="JADBEM010000001">
    <property type="protein sequence ID" value="MBE1603687.1"/>
    <property type="molecule type" value="Genomic_DNA"/>
</dbReference>
<dbReference type="GO" id="GO:0005886">
    <property type="term" value="C:plasma membrane"/>
    <property type="evidence" value="ECO:0007669"/>
    <property type="project" value="UniProtKB-SubCell"/>
</dbReference>
<feature type="transmembrane region" description="Helical" evidence="7">
    <location>
        <begin position="137"/>
        <end position="161"/>
    </location>
</feature>
<keyword evidence="4 7" id="KW-0812">Transmembrane</keyword>
<dbReference type="InterPro" id="IPR000515">
    <property type="entry name" value="MetI-like"/>
</dbReference>
<keyword evidence="6 7" id="KW-0472">Membrane</keyword>
<dbReference type="Pfam" id="PF19300">
    <property type="entry name" value="BPD_transp_1_N"/>
    <property type="match status" value="1"/>
</dbReference>
<evidence type="ECO:0000259" key="8">
    <source>
        <dbReference type="PROSITE" id="PS50928"/>
    </source>
</evidence>
<comment type="similarity">
    <text evidence="7">Belongs to the binding-protein-dependent transport system permease family.</text>
</comment>
<feature type="transmembrane region" description="Helical" evidence="7">
    <location>
        <begin position="248"/>
        <end position="275"/>
    </location>
</feature>
<comment type="caution">
    <text evidence="9">The sequence shown here is derived from an EMBL/GenBank/DDBJ whole genome shotgun (WGS) entry which is preliminary data.</text>
</comment>
<feature type="transmembrane region" description="Helical" evidence="7">
    <location>
        <begin position="102"/>
        <end position="125"/>
    </location>
</feature>
<sequence>MLGFIVRRTLYMFPTLILISIVSFAIIQLPPGDYLTTLVAQMSAEGESIDQSQLAALEERYGLGEPIYVQYYKWVSAILFHLDFGQSFGWNRPVVELLAQRLPLTIVLAVSTLIITWIIAFPIGLYSAVKQYSIGDYIATTIGFLGLAIPNFLIALVLMYIGSRFFDQSVGGLFSKDYVDANWNLGKFLDLLTHLWVPIVVLGTAGTAGLIRILRANLLDELRKPYVVAARARGMPERKLVLKYPLRIALNPFVSTVGWILPGLISGEVIVAQVLSLPTTGPMMLSALTSQDMYLAGSVILIVSVLTVIGTLLSDIALAWLDPRVRLRTR</sequence>
<keyword evidence="3" id="KW-1003">Cell membrane</keyword>
<evidence type="ECO:0000256" key="4">
    <source>
        <dbReference type="ARBA" id="ARBA00022692"/>
    </source>
</evidence>
<comment type="subcellular location">
    <subcellularLocation>
        <location evidence="1 7">Cell membrane</location>
        <topology evidence="1 7">Multi-pass membrane protein</topology>
    </subcellularLocation>
</comment>
<dbReference type="InterPro" id="IPR035906">
    <property type="entry name" value="MetI-like_sf"/>
</dbReference>
<dbReference type="Pfam" id="PF00528">
    <property type="entry name" value="BPD_transp_1"/>
    <property type="match status" value="1"/>
</dbReference>
<gene>
    <name evidence="9" type="ORF">HEB94_000535</name>
</gene>
<dbReference type="PANTHER" id="PTHR30465:SF43">
    <property type="entry name" value="OLIGOPEPTIDE ABC TRANSPORTER, PERMEASE PROTEIN"/>
    <property type="match status" value="1"/>
</dbReference>
<dbReference type="AlphaFoldDB" id="A0A927MUS5"/>
<evidence type="ECO:0000256" key="2">
    <source>
        <dbReference type="ARBA" id="ARBA00022448"/>
    </source>
</evidence>
<dbReference type="PANTHER" id="PTHR30465">
    <property type="entry name" value="INNER MEMBRANE ABC TRANSPORTER"/>
    <property type="match status" value="1"/>
</dbReference>
<dbReference type="Gene3D" id="1.10.3720.10">
    <property type="entry name" value="MetI-like"/>
    <property type="match status" value="1"/>
</dbReference>
<dbReference type="Proteomes" id="UP000638648">
    <property type="component" value="Unassembled WGS sequence"/>
</dbReference>
<dbReference type="PROSITE" id="PS50928">
    <property type="entry name" value="ABC_TM1"/>
    <property type="match status" value="1"/>
</dbReference>
<proteinExistence type="inferred from homology"/>
<accession>A0A927MUS5</accession>
<reference evidence="9" key="1">
    <citation type="submission" date="2020-10" db="EMBL/GenBank/DDBJ databases">
        <title>Sequencing the genomes of 1000 actinobacteria strains.</title>
        <authorList>
            <person name="Klenk H.-P."/>
        </authorList>
    </citation>
    <scope>NUCLEOTIDE SEQUENCE</scope>
    <source>
        <strain evidence="9">DSM 45354</strain>
    </source>
</reference>
<evidence type="ECO:0000256" key="3">
    <source>
        <dbReference type="ARBA" id="ARBA00022475"/>
    </source>
</evidence>
<feature type="domain" description="ABC transmembrane type-1" evidence="8">
    <location>
        <begin position="102"/>
        <end position="312"/>
    </location>
</feature>
<keyword evidence="2 7" id="KW-0813">Transport</keyword>
<evidence type="ECO:0000256" key="7">
    <source>
        <dbReference type="RuleBase" id="RU363032"/>
    </source>
</evidence>
<protein>
    <submittedName>
        <fullName evidence="9">Peptide/nickel transport system permease protein</fullName>
    </submittedName>
</protein>
<keyword evidence="5 7" id="KW-1133">Transmembrane helix</keyword>
<evidence type="ECO:0000313" key="9">
    <source>
        <dbReference type="EMBL" id="MBE1603687.1"/>
    </source>
</evidence>
<dbReference type="GO" id="GO:0055085">
    <property type="term" value="P:transmembrane transport"/>
    <property type="evidence" value="ECO:0007669"/>
    <property type="project" value="InterPro"/>
</dbReference>
<feature type="transmembrane region" description="Helical" evidence="7">
    <location>
        <begin position="9"/>
        <end position="29"/>
    </location>
</feature>
<evidence type="ECO:0000256" key="1">
    <source>
        <dbReference type="ARBA" id="ARBA00004651"/>
    </source>
</evidence>
<keyword evidence="10" id="KW-1185">Reference proteome</keyword>
<feature type="transmembrane region" description="Helical" evidence="7">
    <location>
        <begin position="195"/>
        <end position="214"/>
    </location>
</feature>
<dbReference type="InterPro" id="IPR045621">
    <property type="entry name" value="BPD_transp_1_N"/>
</dbReference>
<organism evidence="9 10">
    <name type="scientific">Actinopolymorpha pittospori</name>
    <dbReference type="NCBI Taxonomy" id="648752"/>
    <lineage>
        <taxon>Bacteria</taxon>
        <taxon>Bacillati</taxon>
        <taxon>Actinomycetota</taxon>
        <taxon>Actinomycetes</taxon>
        <taxon>Propionibacteriales</taxon>
        <taxon>Actinopolymorphaceae</taxon>
        <taxon>Actinopolymorpha</taxon>
    </lineage>
</organism>
<evidence type="ECO:0000256" key="5">
    <source>
        <dbReference type="ARBA" id="ARBA00022989"/>
    </source>
</evidence>
<name>A0A927MUS5_9ACTN</name>
<dbReference type="CDD" id="cd06261">
    <property type="entry name" value="TM_PBP2"/>
    <property type="match status" value="1"/>
</dbReference>
<dbReference type="RefSeq" id="WP_192748437.1">
    <property type="nucleotide sequence ID" value="NZ_BAABJL010000050.1"/>
</dbReference>
<evidence type="ECO:0000313" key="10">
    <source>
        <dbReference type="Proteomes" id="UP000638648"/>
    </source>
</evidence>
<feature type="transmembrane region" description="Helical" evidence="7">
    <location>
        <begin position="295"/>
        <end position="321"/>
    </location>
</feature>